<dbReference type="Pfam" id="PF00096">
    <property type="entry name" value="zf-C2H2"/>
    <property type="match status" value="2"/>
</dbReference>
<evidence type="ECO:0000256" key="4">
    <source>
        <dbReference type="PROSITE-ProRule" id="PRU00042"/>
    </source>
</evidence>
<feature type="compositionally biased region" description="Low complexity" evidence="5">
    <location>
        <begin position="168"/>
        <end position="184"/>
    </location>
</feature>
<dbReference type="GO" id="GO:0000978">
    <property type="term" value="F:RNA polymerase II cis-regulatory region sequence-specific DNA binding"/>
    <property type="evidence" value="ECO:0007669"/>
    <property type="project" value="TreeGrafter"/>
</dbReference>
<feature type="domain" description="C2H2-type" evidence="6">
    <location>
        <begin position="361"/>
        <end position="379"/>
    </location>
</feature>
<keyword evidence="1" id="KW-0479">Metal-binding</keyword>
<evidence type="ECO:0000313" key="8">
    <source>
        <dbReference type="Proteomes" id="UP000717515"/>
    </source>
</evidence>
<dbReference type="GO" id="GO:0008270">
    <property type="term" value="F:zinc ion binding"/>
    <property type="evidence" value="ECO:0007669"/>
    <property type="project" value="UniProtKB-KW"/>
</dbReference>
<feature type="compositionally biased region" description="Low complexity" evidence="5">
    <location>
        <begin position="141"/>
        <end position="151"/>
    </location>
</feature>
<evidence type="ECO:0000313" key="7">
    <source>
        <dbReference type="EMBL" id="KAG9327619.1"/>
    </source>
</evidence>
<gene>
    <name evidence="7" type="ORF">KVV02_006323</name>
</gene>
<feature type="region of interest" description="Disordered" evidence="5">
    <location>
        <begin position="168"/>
        <end position="298"/>
    </location>
</feature>
<dbReference type="SUPFAM" id="SSF57667">
    <property type="entry name" value="beta-beta-alpha zinc fingers"/>
    <property type="match status" value="1"/>
</dbReference>
<dbReference type="Proteomes" id="UP000717515">
    <property type="component" value="Unassembled WGS sequence"/>
</dbReference>
<dbReference type="GO" id="GO:0000981">
    <property type="term" value="F:DNA-binding transcription factor activity, RNA polymerase II-specific"/>
    <property type="evidence" value="ECO:0007669"/>
    <property type="project" value="TreeGrafter"/>
</dbReference>
<feature type="region of interest" description="Disordered" evidence="5">
    <location>
        <begin position="109"/>
        <end position="154"/>
    </location>
</feature>
<feature type="region of interest" description="Disordered" evidence="5">
    <location>
        <begin position="24"/>
        <end position="44"/>
    </location>
</feature>
<feature type="domain" description="C2H2-type" evidence="6">
    <location>
        <begin position="330"/>
        <end position="360"/>
    </location>
</feature>
<evidence type="ECO:0000259" key="6">
    <source>
        <dbReference type="PROSITE" id="PS50157"/>
    </source>
</evidence>
<evidence type="ECO:0000256" key="5">
    <source>
        <dbReference type="SAM" id="MobiDB-lite"/>
    </source>
</evidence>
<reference evidence="7" key="1">
    <citation type="submission" date="2021-07" db="EMBL/GenBank/DDBJ databases">
        <title>Draft genome of Mortierella alpina, strain LL118, isolated from an aspen leaf litter sample.</title>
        <authorList>
            <person name="Yang S."/>
            <person name="Vinatzer B.A."/>
        </authorList>
    </citation>
    <scope>NUCLEOTIDE SEQUENCE</scope>
    <source>
        <strain evidence="7">LL118</strain>
    </source>
</reference>
<dbReference type="PANTHER" id="PTHR23235:SF120">
    <property type="entry name" value="KRUPPEL-LIKE FACTOR 15"/>
    <property type="match status" value="1"/>
</dbReference>
<feature type="compositionally biased region" description="Polar residues" evidence="5">
    <location>
        <begin position="227"/>
        <end position="238"/>
    </location>
</feature>
<proteinExistence type="predicted"/>
<accession>A0A9P8IF44</accession>
<keyword evidence="2 4" id="KW-0863">Zinc-finger</keyword>
<name>A0A9P8IF44_MORAP</name>
<dbReference type="AlphaFoldDB" id="A0A9P8IF44"/>
<feature type="region of interest" description="Disordered" evidence="5">
    <location>
        <begin position="64"/>
        <end position="85"/>
    </location>
</feature>
<evidence type="ECO:0000256" key="3">
    <source>
        <dbReference type="ARBA" id="ARBA00022833"/>
    </source>
</evidence>
<dbReference type="InterPro" id="IPR013087">
    <property type="entry name" value="Znf_C2H2_type"/>
</dbReference>
<dbReference type="PROSITE" id="PS50157">
    <property type="entry name" value="ZINC_FINGER_C2H2_2"/>
    <property type="match status" value="3"/>
</dbReference>
<feature type="compositionally biased region" description="Low complexity" evidence="5">
    <location>
        <begin position="197"/>
        <end position="210"/>
    </location>
</feature>
<comment type="caution">
    <text evidence="7">The sequence shown here is derived from an EMBL/GenBank/DDBJ whole genome shotgun (WGS) entry which is preliminary data.</text>
</comment>
<dbReference type="InterPro" id="IPR036236">
    <property type="entry name" value="Znf_C2H2_sf"/>
</dbReference>
<feature type="compositionally biased region" description="Acidic residues" evidence="5">
    <location>
        <begin position="245"/>
        <end position="267"/>
    </location>
</feature>
<feature type="compositionally biased region" description="Basic and acidic residues" evidence="5">
    <location>
        <begin position="109"/>
        <end position="140"/>
    </location>
</feature>
<dbReference type="EMBL" id="JAIFTL010000002">
    <property type="protein sequence ID" value="KAG9327619.1"/>
    <property type="molecule type" value="Genomic_DNA"/>
</dbReference>
<evidence type="ECO:0000256" key="1">
    <source>
        <dbReference type="ARBA" id="ARBA00022723"/>
    </source>
</evidence>
<organism evidence="7 8">
    <name type="scientific">Mortierella alpina</name>
    <name type="common">Oleaginous fungus</name>
    <name type="synonym">Mortierella renispora</name>
    <dbReference type="NCBI Taxonomy" id="64518"/>
    <lineage>
        <taxon>Eukaryota</taxon>
        <taxon>Fungi</taxon>
        <taxon>Fungi incertae sedis</taxon>
        <taxon>Mucoromycota</taxon>
        <taxon>Mortierellomycotina</taxon>
        <taxon>Mortierellomycetes</taxon>
        <taxon>Mortierellales</taxon>
        <taxon>Mortierellaceae</taxon>
        <taxon>Mortierella</taxon>
    </lineage>
</organism>
<dbReference type="PANTHER" id="PTHR23235">
    <property type="entry name" value="KRUEPPEL-LIKE TRANSCRIPTION FACTOR"/>
    <property type="match status" value="1"/>
</dbReference>
<dbReference type="Gene3D" id="3.30.160.60">
    <property type="entry name" value="Classic Zinc Finger"/>
    <property type="match status" value="2"/>
</dbReference>
<evidence type="ECO:0000256" key="2">
    <source>
        <dbReference type="ARBA" id="ARBA00022771"/>
    </source>
</evidence>
<dbReference type="SMART" id="SM00355">
    <property type="entry name" value="ZnF_C2H2"/>
    <property type="match status" value="3"/>
</dbReference>
<protein>
    <recommendedName>
        <fullName evidence="6">C2H2-type domain-containing protein</fullName>
    </recommendedName>
</protein>
<feature type="domain" description="C2H2-type" evidence="6">
    <location>
        <begin position="298"/>
        <end position="327"/>
    </location>
</feature>
<sequence>MTLLLSSHSPSASNATGPILSVHSRHKAEPAAGPASTLTPPADPAEVDALDALLSMSMTITNINHDVPSPRAPPAPSSPVHGIATANNNSFRISNQLHPVHDRLAHVFKSEPDSSTSHRLDSMAKEEEQAEDEQRARTDSPRASQRSSAAPFVNNTCAGIDSLLKTHQQLSTSTSTSPESQTTTRVQPHKQTHLPRSMDSAPSSPQRSSSNILHANPANSYEHRTLSDTAPSVASTIGDSLESDHYDDAEDEGEDDEDDEDGDEGDDPDHFHLHPLHALPGTKRKPQSEASKKGRSLYTCSHPGCGRSFDRRFNRDSHEMTHNPDRQRPFVCSNPECDQAFMRRHDLQRHEASKHKSVRLFSCQRCNKSFSRQDGLRRHVASKRLCFDKKSHFT</sequence>
<keyword evidence="3" id="KW-0862">Zinc</keyword>
<dbReference type="PROSITE" id="PS00028">
    <property type="entry name" value="ZINC_FINGER_C2H2_1"/>
    <property type="match status" value="2"/>
</dbReference>